<organism evidence="1">
    <name type="scientific">uncultured Caudovirales phage</name>
    <dbReference type="NCBI Taxonomy" id="2100421"/>
    <lineage>
        <taxon>Viruses</taxon>
        <taxon>Duplodnaviria</taxon>
        <taxon>Heunggongvirae</taxon>
        <taxon>Uroviricota</taxon>
        <taxon>Caudoviricetes</taxon>
        <taxon>Peduoviridae</taxon>
        <taxon>Maltschvirus</taxon>
        <taxon>Maltschvirus maltsch</taxon>
    </lineage>
</organism>
<gene>
    <name evidence="1" type="ORF">UFOVP328_107</name>
</gene>
<evidence type="ECO:0000313" key="1">
    <source>
        <dbReference type="EMBL" id="CAB4137855.1"/>
    </source>
</evidence>
<reference evidence="1" key="1">
    <citation type="submission" date="2020-04" db="EMBL/GenBank/DDBJ databases">
        <authorList>
            <person name="Chiriac C."/>
            <person name="Salcher M."/>
            <person name="Ghai R."/>
            <person name="Kavagutti S V."/>
        </authorList>
    </citation>
    <scope>NUCLEOTIDE SEQUENCE</scope>
</reference>
<proteinExistence type="predicted"/>
<dbReference type="EMBL" id="LR796341">
    <property type="protein sequence ID" value="CAB4137855.1"/>
    <property type="molecule type" value="Genomic_DNA"/>
</dbReference>
<name>A0A6J5LTU1_9CAUD</name>
<accession>A0A6J5LTU1</accession>
<sequence>MRDHLLDLVSHTLDLGCIDLVKITGDTNETVIAGIAEDRSVVVEGKYSAPVAEFVGNFGMPNLSKLKILLNIQEYRENAKLSITRKDTGAPDGINFENAAGDFKNNYRFMASEIVNEKLKTVKFKGVNWHIEFEPTVASIQRLKMQAQANAEEVNFQAKTENGDLKFFFGDHSTHAGNFVFHPGVTGQLKRSWAWPIKTFISIMDLQGDKVIKISDDGAAMITVDSGLAVYNYILPAQSK</sequence>
<protein>
    <submittedName>
        <fullName evidence="1">Uncharacterized protein</fullName>
    </submittedName>
</protein>